<keyword evidence="3" id="KW-1185">Reference proteome</keyword>
<protein>
    <submittedName>
        <fullName evidence="2">Uncharacterized protein</fullName>
    </submittedName>
</protein>
<sequence>MPGPAAKAKRTTRSPARRAPARAWAREVVGEVPLPAGPGRSLDDRLAAYASHVVANACLKVRVQEGVEACRPLLDDIILSAAHVASGAGGEAPSKVLRDLAEALDEPLDPSVREHANA</sequence>
<dbReference type="Proteomes" id="UP000289708">
    <property type="component" value="Unassembled WGS sequence"/>
</dbReference>
<organism evidence="2 3">
    <name type="scientific">Hansschlegelia zhihuaiae</name>
    <dbReference type="NCBI Taxonomy" id="405005"/>
    <lineage>
        <taxon>Bacteria</taxon>
        <taxon>Pseudomonadati</taxon>
        <taxon>Pseudomonadota</taxon>
        <taxon>Alphaproteobacteria</taxon>
        <taxon>Hyphomicrobiales</taxon>
        <taxon>Methylopilaceae</taxon>
        <taxon>Hansschlegelia</taxon>
    </lineage>
</organism>
<dbReference type="EMBL" id="RYFI01000032">
    <property type="protein sequence ID" value="RXF67559.1"/>
    <property type="molecule type" value="Genomic_DNA"/>
</dbReference>
<dbReference type="AlphaFoldDB" id="A0A4Q0M4D3"/>
<evidence type="ECO:0000256" key="1">
    <source>
        <dbReference type="SAM" id="MobiDB-lite"/>
    </source>
</evidence>
<feature type="compositionally biased region" description="Basic residues" evidence="1">
    <location>
        <begin position="7"/>
        <end position="20"/>
    </location>
</feature>
<gene>
    <name evidence="2" type="ORF">EK403_21240</name>
</gene>
<comment type="caution">
    <text evidence="2">The sequence shown here is derived from an EMBL/GenBank/DDBJ whole genome shotgun (WGS) entry which is preliminary data.</text>
</comment>
<proteinExistence type="predicted"/>
<evidence type="ECO:0000313" key="3">
    <source>
        <dbReference type="Proteomes" id="UP000289708"/>
    </source>
</evidence>
<reference evidence="2 3" key="1">
    <citation type="submission" date="2018-12" db="EMBL/GenBank/DDBJ databases">
        <title>bacterium Hansschlegelia zhihuaiae S113.</title>
        <authorList>
            <person name="He J."/>
        </authorList>
    </citation>
    <scope>NUCLEOTIDE SEQUENCE [LARGE SCALE GENOMIC DNA]</scope>
    <source>
        <strain evidence="2 3">S 113</strain>
    </source>
</reference>
<accession>A0A4Q0M4D3</accession>
<name>A0A4Q0M4D3_9HYPH</name>
<evidence type="ECO:0000313" key="2">
    <source>
        <dbReference type="EMBL" id="RXF67559.1"/>
    </source>
</evidence>
<feature type="region of interest" description="Disordered" evidence="1">
    <location>
        <begin position="1"/>
        <end position="22"/>
    </location>
</feature>